<evidence type="ECO:0000313" key="3">
    <source>
        <dbReference type="Proteomes" id="UP000726170"/>
    </source>
</evidence>
<dbReference type="CDD" id="cd04301">
    <property type="entry name" value="NAT_SF"/>
    <property type="match status" value="1"/>
</dbReference>
<feature type="domain" description="N-acetyltransferase" evidence="1">
    <location>
        <begin position="11"/>
        <end position="149"/>
    </location>
</feature>
<keyword evidence="3" id="KW-1185">Reference proteome</keyword>
<evidence type="ECO:0000259" key="1">
    <source>
        <dbReference type="PROSITE" id="PS51186"/>
    </source>
</evidence>
<organism evidence="2 3">
    <name type="scientific">Clostridium mobile</name>
    <dbReference type="NCBI Taxonomy" id="2841512"/>
    <lineage>
        <taxon>Bacteria</taxon>
        <taxon>Bacillati</taxon>
        <taxon>Bacillota</taxon>
        <taxon>Clostridia</taxon>
        <taxon>Eubacteriales</taxon>
        <taxon>Clostridiaceae</taxon>
        <taxon>Clostridium</taxon>
    </lineage>
</organism>
<dbReference type="PROSITE" id="PS51186">
    <property type="entry name" value="GNAT"/>
    <property type="match status" value="1"/>
</dbReference>
<proteinExistence type="predicted"/>
<gene>
    <name evidence="2" type="ORF">KQI86_04340</name>
</gene>
<dbReference type="Pfam" id="PF00583">
    <property type="entry name" value="Acetyltransf_1"/>
    <property type="match status" value="1"/>
</dbReference>
<dbReference type="InterPro" id="IPR000182">
    <property type="entry name" value="GNAT_dom"/>
</dbReference>
<dbReference type="EMBL" id="JAHLQF010000001">
    <property type="protein sequence ID" value="MBU5483546.1"/>
    <property type="molecule type" value="Genomic_DNA"/>
</dbReference>
<accession>A0ABS6EEB3</accession>
<evidence type="ECO:0000313" key="2">
    <source>
        <dbReference type="EMBL" id="MBU5483546.1"/>
    </source>
</evidence>
<comment type="caution">
    <text evidence="2">The sequence shown here is derived from an EMBL/GenBank/DDBJ whole genome shotgun (WGS) entry which is preliminary data.</text>
</comment>
<protein>
    <submittedName>
        <fullName evidence="2">GNAT family N-acetyltransferase</fullName>
    </submittedName>
</protein>
<dbReference type="Proteomes" id="UP000726170">
    <property type="component" value="Unassembled WGS sequence"/>
</dbReference>
<name>A0ABS6EEB3_9CLOT</name>
<sequence>MPDSRYSLNYTKVIEYNGEVAGIIITIPYEDFNKLNVKTEKIILKSLKGFVKKIRFLIEDVKYNLVGECNKGDLYVANIATNEKVRGLGLGKALMNYAERLAKENHYERCVLIAKDEETSEFYEKIKYEKVFNRNILGERIIKMAKPII</sequence>
<reference evidence="2 3" key="1">
    <citation type="submission" date="2021-06" db="EMBL/GenBank/DDBJ databases">
        <authorList>
            <person name="Sun Q."/>
            <person name="Li D."/>
        </authorList>
    </citation>
    <scope>NUCLEOTIDE SEQUENCE [LARGE SCALE GENOMIC DNA]</scope>
    <source>
        <strain evidence="2 3">MSJ-11</strain>
    </source>
</reference>